<evidence type="ECO:0000259" key="3">
    <source>
        <dbReference type="Pfam" id="PF00294"/>
    </source>
</evidence>
<dbReference type="PANTHER" id="PTHR10584">
    <property type="entry name" value="SUGAR KINASE"/>
    <property type="match status" value="1"/>
</dbReference>
<accession>A0ABV4U2V5</accession>
<feature type="domain" description="Carbohydrate kinase PfkB" evidence="3">
    <location>
        <begin position="7"/>
        <end position="292"/>
    </location>
</feature>
<dbReference type="Gene3D" id="3.40.1190.20">
    <property type="match status" value="1"/>
</dbReference>
<evidence type="ECO:0000256" key="1">
    <source>
        <dbReference type="ARBA" id="ARBA00022679"/>
    </source>
</evidence>
<sequence>MAHTAPEVVVVGLNVVDVLVKLPPQRKQGDKHEVNELVIQGGAPAGNAACLLATLGWRTAFVGRLGQDTLATIARAEFARHGVMLDFLIDEVGARPAIAVVEIDPDTGERTVYYTLAGYRHPTADDVPAEAIRNARLVFCDGYETEAGLAALQAAHEAGVASVIDIEAGEPTVLRRMLALASHAILPAAAGRTLTGHDAPEAVVEALGGMTDGQVLITDGVEGSWAWTAEGVRHQPAFAVEVVDTTGCGDAYHAAYASALLDGLPLVRRMEFAAFVASRVATALGGRGGLPTRRTLAEADLSELSNPLRQHLLAWKGDEAAAR</sequence>
<comment type="caution">
    <text evidence="4">The sequence shown here is derived from an EMBL/GenBank/DDBJ whole genome shotgun (WGS) entry which is preliminary data.</text>
</comment>
<dbReference type="InterPro" id="IPR011611">
    <property type="entry name" value="PfkB_dom"/>
</dbReference>
<evidence type="ECO:0000256" key="2">
    <source>
        <dbReference type="ARBA" id="ARBA00022777"/>
    </source>
</evidence>
<name>A0ABV4U2V5_9BACT</name>
<dbReference type="SUPFAM" id="SSF53613">
    <property type="entry name" value="Ribokinase-like"/>
    <property type="match status" value="1"/>
</dbReference>
<protein>
    <submittedName>
        <fullName evidence="4">Carbohydrate kinase family protein</fullName>
        <ecNumber evidence="4">2.7.1.-</ecNumber>
    </submittedName>
</protein>
<keyword evidence="1 4" id="KW-0808">Transferase</keyword>
<dbReference type="EMBL" id="JBGUBD010000003">
    <property type="protein sequence ID" value="MFA9477916.1"/>
    <property type="molecule type" value="Genomic_DNA"/>
</dbReference>
<dbReference type="Proteomes" id="UP001575105">
    <property type="component" value="Unassembled WGS sequence"/>
</dbReference>
<dbReference type="RefSeq" id="WP_425344840.1">
    <property type="nucleotide sequence ID" value="NZ_JBGUBD010000003.1"/>
</dbReference>
<keyword evidence="5" id="KW-1185">Reference proteome</keyword>
<dbReference type="GO" id="GO:0016301">
    <property type="term" value="F:kinase activity"/>
    <property type="evidence" value="ECO:0007669"/>
    <property type="project" value="UniProtKB-KW"/>
</dbReference>
<dbReference type="PANTHER" id="PTHR10584:SF157">
    <property type="entry name" value="SULFOFRUCTOSE KINASE"/>
    <property type="match status" value="1"/>
</dbReference>
<organism evidence="4 5">
    <name type="scientific">Natronomicrosphaera hydrolytica</name>
    <dbReference type="NCBI Taxonomy" id="3242702"/>
    <lineage>
        <taxon>Bacteria</taxon>
        <taxon>Pseudomonadati</taxon>
        <taxon>Planctomycetota</taxon>
        <taxon>Phycisphaerae</taxon>
        <taxon>Phycisphaerales</taxon>
        <taxon>Phycisphaeraceae</taxon>
        <taxon>Natronomicrosphaera</taxon>
    </lineage>
</organism>
<proteinExistence type="predicted"/>
<evidence type="ECO:0000313" key="5">
    <source>
        <dbReference type="Proteomes" id="UP001575105"/>
    </source>
</evidence>
<dbReference type="Pfam" id="PF00294">
    <property type="entry name" value="PfkB"/>
    <property type="match status" value="1"/>
</dbReference>
<dbReference type="EC" id="2.7.1.-" evidence="4"/>
<keyword evidence="2 4" id="KW-0418">Kinase</keyword>
<dbReference type="InterPro" id="IPR029056">
    <property type="entry name" value="Ribokinase-like"/>
</dbReference>
<gene>
    <name evidence="4" type="ORF">ACERK3_06350</name>
</gene>
<reference evidence="4 5" key="1">
    <citation type="submission" date="2024-08" db="EMBL/GenBank/DDBJ databases">
        <title>Whole-genome sequencing of halo(alkali)philic microorganisms from hypersaline lakes.</title>
        <authorList>
            <person name="Sorokin D.Y."/>
            <person name="Merkel A.Y."/>
            <person name="Messina E."/>
            <person name="Yakimov M."/>
        </authorList>
    </citation>
    <scope>NUCLEOTIDE SEQUENCE [LARGE SCALE GENOMIC DNA]</scope>
    <source>
        <strain evidence="4 5">AB-hyl4</strain>
    </source>
</reference>
<evidence type="ECO:0000313" key="4">
    <source>
        <dbReference type="EMBL" id="MFA9477916.1"/>
    </source>
</evidence>